<keyword evidence="4" id="KW-1185">Reference proteome</keyword>
<dbReference type="Gene3D" id="3.60.15.10">
    <property type="entry name" value="Ribonuclease Z/Hydroxyacylglutathione hydrolase-like"/>
    <property type="match status" value="1"/>
</dbReference>
<reference evidence="3 4" key="1">
    <citation type="submission" date="2016-10" db="EMBL/GenBank/DDBJ databases">
        <authorList>
            <person name="de Groot N.N."/>
        </authorList>
    </citation>
    <scope>NUCLEOTIDE SEQUENCE [LARGE SCALE GENOMIC DNA]</scope>
    <source>
        <strain evidence="3 4">DSM 16859</strain>
    </source>
</reference>
<feature type="compositionally biased region" description="Basic and acidic residues" evidence="1">
    <location>
        <begin position="189"/>
        <end position="199"/>
    </location>
</feature>
<dbReference type="InterPro" id="IPR001279">
    <property type="entry name" value="Metallo-B-lactamas"/>
</dbReference>
<gene>
    <name evidence="3" type="ORF">SAMN05443377_101109</name>
</gene>
<dbReference type="SUPFAM" id="SSF56281">
    <property type="entry name" value="Metallo-hydrolase/oxidoreductase"/>
    <property type="match status" value="1"/>
</dbReference>
<dbReference type="InterPro" id="IPR051453">
    <property type="entry name" value="MBL_Glyoxalase_II"/>
</dbReference>
<proteinExistence type="predicted"/>
<dbReference type="Pfam" id="PF00753">
    <property type="entry name" value="Lactamase_B"/>
    <property type="match status" value="1"/>
</dbReference>
<evidence type="ECO:0000259" key="2">
    <source>
        <dbReference type="SMART" id="SM00849"/>
    </source>
</evidence>
<dbReference type="STRING" id="64702.SAMN05443377_101109"/>
<name>A0A1H9PLN3_9ACTN</name>
<evidence type="ECO:0000256" key="1">
    <source>
        <dbReference type="SAM" id="MobiDB-lite"/>
    </source>
</evidence>
<dbReference type="PANTHER" id="PTHR46233:SF1">
    <property type="entry name" value="CONSERVED PROTEIN"/>
    <property type="match status" value="1"/>
</dbReference>
<accession>A0A1H9PLN3</accession>
<feature type="domain" description="Metallo-beta-lactamase" evidence="2">
    <location>
        <begin position="14"/>
        <end position="178"/>
    </location>
</feature>
<dbReference type="EMBL" id="FOGZ01000001">
    <property type="protein sequence ID" value="SER48715.1"/>
    <property type="molecule type" value="Genomic_DNA"/>
</dbReference>
<dbReference type="RefSeq" id="WP_091966581.1">
    <property type="nucleotide sequence ID" value="NZ_FOGZ01000001.1"/>
</dbReference>
<dbReference type="AlphaFoldDB" id="A0A1H9PLN3"/>
<evidence type="ECO:0000313" key="3">
    <source>
        <dbReference type="EMBL" id="SER48715.1"/>
    </source>
</evidence>
<dbReference type="CDD" id="cd06262">
    <property type="entry name" value="metallo-hydrolase-like_MBL-fold"/>
    <property type="match status" value="1"/>
</dbReference>
<dbReference type="PANTHER" id="PTHR46233">
    <property type="entry name" value="HYDROXYACYLGLUTATHIONE HYDROLASE GLOC"/>
    <property type="match status" value="1"/>
</dbReference>
<dbReference type="OrthoDB" id="2971563at2"/>
<sequence>MTVHYSCLSVGPMDNNAYLLDDGAGHLGLIDAAAEPQRLLRWLAGRELDWVVTTHRHEDHIGALAQIVARTGARALCGAPDAGSIEGRTGVRCEPVWTGDHIGIGAAQLEVIGLVGHTPGSIALVAPGTPTTLFTGDSLFPGGLGKTAGPQQFASLFAGVTTTLFDRFPDDTVVAPGHGAATTLGAERPSLEQWRRRGW</sequence>
<organism evidence="3 4">
    <name type="scientific">Propionibacterium cyclohexanicum</name>
    <dbReference type="NCBI Taxonomy" id="64702"/>
    <lineage>
        <taxon>Bacteria</taxon>
        <taxon>Bacillati</taxon>
        <taxon>Actinomycetota</taxon>
        <taxon>Actinomycetes</taxon>
        <taxon>Propionibacteriales</taxon>
        <taxon>Propionibacteriaceae</taxon>
        <taxon>Propionibacterium</taxon>
    </lineage>
</organism>
<dbReference type="Proteomes" id="UP000198815">
    <property type="component" value="Unassembled WGS sequence"/>
</dbReference>
<feature type="region of interest" description="Disordered" evidence="1">
    <location>
        <begin position="179"/>
        <end position="199"/>
    </location>
</feature>
<protein>
    <submittedName>
        <fullName evidence="3">Glyoxylase, beta-lactamase superfamily II</fullName>
    </submittedName>
</protein>
<evidence type="ECO:0000313" key="4">
    <source>
        <dbReference type="Proteomes" id="UP000198815"/>
    </source>
</evidence>
<dbReference type="SMART" id="SM00849">
    <property type="entry name" value="Lactamase_B"/>
    <property type="match status" value="1"/>
</dbReference>
<dbReference type="InterPro" id="IPR036866">
    <property type="entry name" value="RibonucZ/Hydroxyglut_hydro"/>
</dbReference>